<dbReference type="PANTHER" id="PTHR43649">
    <property type="entry name" value="ARABINOSE-BINDING PROTEIN-RELATED"/>
    <property type="match status" value="1"/>
</dbReference>
<dbReference type="SUPFAM" id="SSF53850">
    <property type="entry name" value="Periplasmic binding protein-like II"/>
    <property type="match status" value="1"/>
</dbReference>
<dbReference type="InterPro" id="IPR011044">
    <property type="entry name" value="Quino_amine_DH_bsu"/>
</dbReference>
<feature type="compositionally biased region" description="Acidic residues" evidence="1">
    <location>
        <begin position="240"/>
        <end position="249"/>
    </location>
</feature>
<dbReference type="Pfam" id="PF01547">
    <property type="entry name" value="SBP_bac_1"/>
    <property type="match status" value="1"/>
</dbReference>
<protein>
    <recommendedName>
        <fullName evidence="4">Extracellular solute-binding protein</fullName>
    </recommendedName>
</protein>
<comment type="caution">
    <text evidence="2">The sequence shown here is derived from an EMBL/GenBank/DDBJ whole genome shotgun (WGS) entry which is preliminary data.</text>
</comment>
<gene>
    <name evidence="2" type="ORF">TQ39_04745</name>
</gene>
<dbReference type="InterPro" id="IPR050490">
    <property type="entry name" value="Bact_solute-bd_prot1"/>
</dbReference>
<evidence type="ECO:0000313" key="2">
    <source>
        <dbReference type="EMBL" id="KJF40821.1"/>
    </source>
</evidence>
<dbReference type="Gene3D" id="2.130.10.10">
    <property type="entry name" value="YVTN repeat-like/Quinoprotein amine dehydrogenase"/>
    <property type="match status" value="1"/>
</dbReference>
<dbReference type="AlphaFoldDB" id="A0A0D8J2R6"/>
<dbReference type="PANTHER" id="PTHR43649:SF12">
    <property type="entry name" value="DIACETYLCHITOBIOSE BINDING PROTEIN DASA"/>
    <property type="match status" value="1"/>
</dbReference>
<dbReference type="InterPro" id="IPR006059">
    <property type="entry name" value="SBP"/>
</dbReference>
<proteinExistence type="predicted"/>
<evidence type="ECO:0008006" key="4">
    <source>
        <dbReference type="Google" id="ProtNLM"/>
    </source>
</evidence>
<dbReference type="SUPFAM" id="SSF50969">
    <property type="entry name" value="YVTN repeat-like/Quinoprotein amine dehydrogenase"/>
    <property type="match status" value="1"/>
</dbReference>
<dbReference type="InterPro" id="IPR015943">
    <property type="entry name" value="WD40/YVTN_repeat-like_dom_sf"/>
</dbReference>
<dbReference type="EMBL" id="JXXK01000004">
    <property type="protein sequence ID" value="KJF40821.1"/>
    <property type="molecule type" value="Genomic_DNA"/>
</dbReference>
<dbReference type="PATRIC" id="fig|1550024.3.peg.1071"/>
<feature type="compositionally biased region" description="Low complexity" evidence="1">
    <location>
        <begin position="226"/>
        <end position="239"/>
    </location>
</feature>
<feature type="region of interest" description="Disordered" evidence="1">
    <location>
        <begin position="226"/>
        <end position="259"/>
    </location>
</feature>
<evidence type="ECO:0000256" key="1">
    <source>
        <dbReference type="SAM" id="MobiDB-lite"/>
    </source>
</evidence>
<evidence type="ECO:0000313" key="3">
    <source>
        <dbReference type="Proteomes" id="UP000032483"/>
    </source>
</evidence>
<reference evidence="2" key="1">
    <citation type="submission" date="2015-02" db="EMBL/GenBank/DDBJ databases">
        <title>A novel member of the family Ruminococcaceae isolated from human feces.</title>
        <authorList>
            <person name="Shkoporov A.N."/>
            <person name="Chaplin A.V."/>
            <person name="Motuzova O.V."/>
            <person name="Kafarskaia L.I."/>
            <person name="Khokhlova E.V."/>
            <person name="Efimov B.A."/>
        </authorList>
    </citation>
    <scope>NUCLEOTIDE SEQUENCE [LARGE SCALE GENOMIC DNA]</scope>
    <source>
        <strain evidence="2">585-1</strain>
    </source>
</reference>
<name>A0A0D8J2R6_9FIRM</name>
<organism evidence="2 3">
    <name type="scientific">Ruthenibacterium lactatiformans</name>
    <dbReference type="NCBI Taxonomy" id="1550024"/>
    <lineage>
        <taxon>Bacteria</taxon>
        <taxon>Bacillati</taxon>
        <taxon>Bacillota</taxon>
        <taxon>Clostridia</taxon>
        <taxon>Eubacteriales</taxon>
        <taxon>Oscillospiraceae</taxon>
        <taxon>Ruthenibacterium</taxon>
    </lineage>
</organism>
<sequence length="827" mass="86615">MMETGWTGSIFSPHHFEHTGKVRETVKIKQLLCGVLAAAVLFTGCGAQPGTSGGSSAQGDGTPMQAKGRFVENDITPPGAAGCTPVSLTARPDGGLDYIALRPAETPGQYTYTHFYSADSGKEWTENTMDWQESFGEKRQIEKVTVTPEGEYFVMLTEQTEDGMGAVAYARVAADGTAAPVQPEGLSAQGGLMAADAQVLPGGRLLLTSFGGDFAAVQNGAAGEDAGAQAASSGTQDAAGETDDAEAADGTEQSGDDMGVFSAEDTATTAVYDMATGKKLYEIPNWMGGLTACNGTTLFVYGYEGGTAAYDLETGHMQTEAASAAGGEDYPSSLAADADGNLYLLSEKGVRRAVPGGTLAETVMEGSMYTFGSPLAAVRGFTALPGNTFALAVQTEEGGRVLHYVFDETVSAVPDKEVRVYALNDSPTVRAAITNFQQENPDVRVNFEVGTSGGASAEDALRTLNTELVAGKGPDVLILDGMPLQSFIDKGVLAELSQVISADGLIPQVVDPMRTDGKLYAVPTRFTVPVLMGKPETLEGLDSLETLAAAVQDGPEALAASGDINDIFKAVPEEQRPLLSFTTLRELFDQLYSVSAPAVVRDGTLNEAALRELFSVMQAVSDRYGLGKKANDGGIAFMVTSNASTGLGMSADVPQGVMEYSYGRANAALFILRDVLGAYMSDDGQAALTPAPGMEQGVYTPRVLAGIAAQSAQQELAAQFIQALLAPGVQNYSLGEGLPVLRSGLEKQVAYVQELYAERGQTIGTDVPRVDWTALLSGLKTPVRDDSTVAEKLYAQAEALCKGEKTMDEAVTGAKTELATYLAEKRA</sequence>
<dbReference type="Gene3D" id="3.40.190.10">
    <property type="entry name" value="Periplasmic binding protein-like II"/>
    <property type="match status" value="1"/>
</dbReference>
<keyword evidence="3" id="KW-1185">Reference proteome</keyword>
<accession>A0A0D8J2R6</accession>
<dbReference type="Proteomes" id="UP000032483">
    <property type="component" value="Unassembled WGS sequence"/>
</dbReference>